<dbReference type="Gene3D" id="3.30.420.180">
    <property type="entry name" value="CobE/GbiG C-terminal domain"/>
    <property type="match status" value="1"/>
</dbReference>
<reference evidence="3" key="1">
    <citation type="submission" date="2018-06" db="EMBL/GenBank/DDBJ databases">
        <authorList>
            <person name="Zhirakovskaya E."/>
        </authorList>
    </citation>
    <scope>NUCLEOTIDE SEQUENCE</scope>
</reference>
<dbReference type="Pfam" id="PF11760">
    <property type="entry name" value="CbiG_N"/>
    <property type="match status" value="1"/>
</dbReference>
<proteinExistence type="predicted"/>
<keyword evidence="3" id="KW-0378">Hydrolase</keyword>
<dbReference type="InterPro" id="IPR036518">
    <property type="entry name" value="CobE/GbiG_C_sf"/>
</dbReference>
<dbReference type="EC" id="3.7.1.12" evidence="3"/>
<evidence type="ECO:0000259" key="2">
    <source>
        <dbReference type="Pfam" id="PF11760"/>
    </source>
</evidence>
<dbReference type="SUPFAM" id="SSF159672">
    <property type="entry name" value="CbiG N-terminal domain-like"/>
    <property type="match status" value="1"/>
</dbReference>
<dbReference type="InterPro" id="IPR021744">
    <property type="entry name" value="CbiG_N"/>
</dbReference>
<protein>
    <submittedName>
        <fullName evidence="3">Cobalt-precorrin 5A hydrolase</fullName>
        <ecNumber evidence="3">3.7.1.12</ecNumber>
    </submittedName>
</protein>
<dbReference type="InterPro" id="IPR052553">
    <property type="entry name" value="CbiG_hydrolase"/>
</dbReference>
<sequence>MPKGTIEMKLAFITLSRQGVKVVSSLKLKFSQADAYIHESVKAGIECQRFSSVVELTKVIFHEYDGLVYVAPCGAVVRALAGVIASKKTDPAVLVLDVSARHVISLLGGHEGGANELAILVGNAVGAEPVITTTTEASKTIIVGVGCKRGKDKDEIVSAINSALAEACVSINDVRLIASVDIKSNEQGLLEAAQNLGVPIRFISSDEIRNTIFKFNESDFVKNKVNLPAVAEPAALLAGRRTQLIFNRKKLGGVTVAIAKENCL</sequence>
<evidence type="ECO:0000313" key="3">
    <source>
        <dbReference type="EMBL" id="VAX21680.1"/>
    </source>
</evidence>
<name>A0A3B1CGA1_9ZZZZ</name>
<dbReference type="InterPro" id="IPR002750">
    <property type="entry name" value="CobE/GbiG_C"/>
</dbReference>
<dbReference type="EMBL" id="UOGC01000123">
    <property type="protein sequence ID" value="VAX21680.1"/>
    <property type="molecule type" value="Genomic_DNA"/>
</dbReference>
<dbReference type="PANTHER" id="PTHR37477:SF1">
    <property type="entry name" value="COBALT-PRECORRIN-5A HYDROLASE"/>
    <property type="match status" value="1"/>
</dbReference>
<dbReference type="Pfam" id="PF01890">
    <property type="entry name" value="CbiG_C"/>
    <property type="match status" value="1"/>
</dbReference>
<dbReference type="SUPFAM" id="SSF159664">
    <property type="entry name" value="CobE/GbiG C-terminal domain-like"/>
    <property type="match status" value="1"/>
</dbReference>
<gene>
    <name evidence="3" type="ORF">MNBD_NITROSPINAE01-1296</name>
</gene>
<feature type="domain" description="CobE/GbiG C-terminal" evidence="1">
    <location>
        <begin position="141"/>
        <end position="259"/>
    </location>
</feature>
<organism evidence="3">
    <name type="scientific">hydrothermal vent metagenome</name>
    <dbReference type="NCBI Taxonomy" id="652676"/>
    <lineage>
        <taxon>unclassified sequences</taxon>
        <taxon>metagenomes</taxon>
        <taxon>ecological metagenomes</taxon>
    </lineage>
</organism>
<dbReference type="InterPro" id="IPR038029">
    <property type="entry name" value="GbiG_N_sf"/>
</dbReference>
<feature type="domain" description="Cobalamin synthesis G N-terminal" evidence="2">
    <location>
        <begin position="56"/>
        <end position="136"/>
    </location>
</feature>
<dbReference type="GO" id="GO:0043779">
    <property type="term" value="F:cobalt-precorrin-5A acetaldehyde-lyase activity"/>
    <property type="evidence" value="ECO:0007669"/>
    <property type="project" value="UniProtKB-EC"/>
</dbReference>
<dbReference type="GO" id="GO:0009236">
    <property type="term" value="P:cobalamin biosynthetic process"/>
    <property type="evidence" value="ECO:0007669"/>
    <property type="project" value="InterPro"/>
</dbReference>
<dbReference type="AlphaFoldDB" id="A0A3B1CGA1"/>
<dbReference type="PANTHER" id="PTHR37477">
    <property type="entry name" value="COBALT-PRECORRIN-5A HYDROLASE"/>
    <property type="match status" value="1"/>
</dbReference>
<evidence type="ECO:0000259" key="1">
    <source>
        <dbReference type="Pfam" id="PF01890"/>
    </source>
</evidence>
<accession>A0A3B1CGA1</accession>
<dbReference type="Gene3D" id="3.40.50.11220">
    <property type="match status" value="1"/>
</dbReference>